<dbReference type="EMBL" id="QGKY02000089">
    <property type="protein sequence ID" value="KAF2613794.1"/>
    <property type="molecule type" value="Genomic_DNA"/>
</dbReference>
<organism evidence="1">
    <name type="scientific">Brassica cretica</name>
    <name type="common">Mustard</name>
    <dbReference type="NCBI Taxonomy" id="69181"/>
    <lineage>
        <taxon>Eukaryota</taxon>
        <taxon>Viridiplantae</taxon>
        <taxon>Streptophyta</taxon>
        <taxon>Embryophyta</taxon>
        <taxon>Tracheophyta</taxon>
        <taxon>Spermatophyta</taxon>
        <taxon>Magnoliopsida</taxon>
        <taxon>eudicotyledons</taxon>
        <taxon>Gunneridae</taxon>
        <taxon>Pentapetalae</taxon>
        <taxon>rosids</taxon>
        <taxon>malvids</taxon>
        <taxon>Brassicales</taxon>
        <taxon>Brassicaceae</taxon>
        <taxon>Brassiceae</taxon>
        <taxon>Brassica</taxon>
    </lineage>
</organism>
<evidence type="ECO:0000313" key="1">
    <source>
        <dbReference type="EMBL" id="KAF2613794.1"/>
    </source>
</evidence>
<accession>A0A8S9M1D6</accession>
<reference evidence="1" key="1">
    <citation type="submission" date="2019-12" db="EMBL/GenBank/DDBJ databases">
        <title>Genome sequencing and annotation of Brassica cretica.</title>
        <authorList>
            <person name="Studholme D.J."/>
            <person name="Sarris P.F."/>
        </authorList>
    </citation>
    <scope>NUCLEOTIDE SEQUENCE</scope>
    <source>
        <strain evidence="1">PFS-102/07</strain>
        <tissue evidence="1">Leaf</tissue>
    </source>
</reference>
<evidence type="ECO:0008006" key="2">
    <source>
        <dbReference type="Google" id="ProtNLM"/>
    </source>
</evidence>
<dbReference type="AlphaFoldDB" id="A0A8S9M1D6"/>
<sequence>MAKMHIDNGDIRGIIDPALAEDDYSLQSMWKIAEKALLCVKPHGNMRPSMSEVQKDIQDAIRMEKEALVGRGGMSDEFSRSSAHSSSFNMGMRDNYVSIDESVLTPTAR</sequence>
<protein>
    <recommendedName>
        <fullName evidence="2">Serine-threonine/tyrosine-protein kinase catalytic domain-containing protein</fullName>
    </recommendedName>
</protein>
<proteinExistence type="predicted"/>
<comment type="caution">
    <text evidence="1">The sequence shown here is derived from an EMBL/GenBank/DDBJ whole genome shotgun (WGS) entry which is preliminary data.</text>
</comment>
<dbReference type="Gene3D" id="1.10.510.10">
    <property type="entry name" value="Transferase(Phosphotransferase) domain 1"/>
    <property type="match status" value="1"/>
</dbReference>
<name>A0A8S9M1D6_BRACR</name>
<gene>
    <name evidence="1" type="ORF">F2Q70_00008485</name>
</gene>